<reference evidence="2 3" key="1">
    <citation type="submission" date="2018-01" db="EMBL/GenBank/DDBJ databases">
        <title>Denitrification phenotypes of diverse strains of Pseudomonas stutzeri.</title>
        <authorList>
            <person name="Milligan D.A."/>
            <person name="Bergaust L."/>
            <person name="Bakken L.R."/>
            <person name="Frostegard A."/>
        </authorList>
    </citation>
    <scope>NUCLEOTIDE SEQUENCE [LARGE SCALE GENOMIC DNA]</scope>
    <source>
        <strain evidence="2 3">24a75</strain>
    </source>
</reference>
<evidence type="ECO:0000313" key="2">
    <source>
        <dbReference type="EMBL" id="PNG10015.1"/>
    </source>
</evidence>
<dbReference type="PANTHER" id="PTHR35560:SF3">
    <property type="entry name" value="PEPTIDASE S9 PROLYL OLIGOPEPTIDASE CATALYTIC DOMAIN-CONTAINING PROTEIN"/>
    <property type="match status" value="1"/>
</dbReference>
<proteinExistence type="predicted"/>
<evidence type="ECO:0000256" key="1">
    <source>
        <dbReference type="SAM" id="SignalP"/>
    </source>
</evidence>
<dbReference type="InterPro" id="IPR029058">
    <property type="entry name" value="AB_hydrolase_fold"/>
</dbReference>
<dbReference type="SUPFAM" id="SSF53474">
    <property type="entry name" value="alpha/beta-Hydrolases"/>
    <property type="match status" value="1"/>
</dbReference>
<keyword evidence="1" id="KW-0732">Signal</keyword>
<feature type="signal peptide" evidence="1">
    <location>
        <begin position="1"/>
        <end position="19"/>
    </location>
</feature>
<accession>A0A2N8T5N4</accession>
<protein>
    <recommendedName>
        <fullName evidence="4">AB hydrolase-1 domain-containing protein</fullName>
    </recommendedName>
</protein>
<comment type="caution">
    <text evidence="2">The sequence shown here is derived from an EMBL/GenBank/DDBJ whole genome shotgun (WGS) entry which is preliminary data.</text>
</comment>
<dbReference type="AlphaFoldDB" id="A0A2N8T5N4"/>
<feature type="chain" id="PRO_5014835014" description="AB hydrolase-1 domain-containing protein" evidence="1">
    <location>
        <begin position="20"/>
        <end position="329"/>
    </location>
</feature>
<dbReference type="RefSeq" id="WP_102893846.1">
    <property type="nucleotide sequence ID" value="NZ_JAMOHU010000010.1"/>
</dbReference>
<name>A0A2N8T5N4_STUST</name>
<evidence type="ECO:0000313" key="3">
    <source>
        <dbReference type="Proteomes" id="UP000236023"/>
    </source>
</evidence>
<dbReference type="Gene3D" id="3.40.50.1820">
    <property type="entry name" value="alpha/beta hydrolase"/>
    <property type="match status" value="1"/>
</dbReference>
<dbReference type="Proteomes" id="UP000236023">
    <property type="component" value="Unassembled WGS sequence"/>
</dbReference>
<organism evidence="2 3">
    <name type="scientific">Stutzerimonas stutzeri</name>
    <name type="common">Pseudomonas stutzeri</name>
    <dbReference type="NCBI Taxonomy" id="316"/>
    <lineage>
        <taxon>Bacteria</taxon>
        <taxon>Pseudomonadati</taxon>
        <taxon>Pseudomonadota</taxon>
        <taxon>Gammaproteobacteria</taxon>
        <taxon>Pseudomonadales</taxon>
        <taxon>Pseudomonadaceae</taxon>
        <taxon>Stutzerimonas</taxon>
    </lineage>
</organism>
<sequence length="329" mass="37054">MLLAVALLITAFPCTFARADQQILRLGQTSPYNFLVFANADLQRAVPASRAVLLIHGVQRNADDYYRNGLGLLEKAGLDTSDTLLLAPNFLNEADRRAGADMPLWPRDKWMHGTDSEKGRPGIAAFSVLDDLLSYLANRRRFPAMREIVLIGHSAGGQLMQRYSILGDGDERLADSGIGVRYVVSSPSSYVYFEDSRLQDGTFKPVRTIMCPSFSRYRYGLDRAPFYLTRQGLGPEQLFRRYARRDVTFMVGERDNDSGNRVMDRTCGANMQGAHRVERQLNFVRYEAFLSEKWDVPIHHPQFQVAGIGHNAARLFASETVARALFPTH</sequence>
<dbReference type="EMBL" id="POUT01000003">
    <property type="protein sequence ID" value="PNG10015.1"/>
    <property type="molecule type" value="Genomic_DNA"/>
</dbReference>
<evidence type="ECO:0008006" key="4">
    <source>
        <dbReference type="Google" id="ProtNLM"/>
    </source>
</evidence>
<dbReference type="PANTHER" id="PTHR35560">
    <property type="entry name" value="BLL0132 PROTEIN"/>
    <property type="match status" value="1"/>
</dbReference>
<gene>
    <name evidence="2" type="ORF">CXK94_07395</name>
</gene>